<dbReference type="RefSeq" id="WP_135801907.1">
    <property type="nucleotide sequence ID" value="NZ_SRPF01000001.1"/>
</dbReference>
<dbReference type="InterPro" id="IPR028098">
    <property type="entry name" value="Glyco_trans_4-like_N"/>
</dbReference>
<dbReference type="Gene3D" id="3.40.50.2000">
    <property type="entry name" value="Glycogen Phosphorylase B"/>
    <property type="match status" value="2"/>
</dbReference>
<dbReference type="SUPFAM" id="SSF53756">
    <property type="entry name" value="UDP-Glycosyltransferase/glycogen phosphorylase"/>
    <property type="match status" value="1"/>
</dbReference>
<dbReference type="Pfam" id="PF13439">
    <property type="entry name" value="Glyco_transf_4"/>
    <property type="match status" value="1"/>
</dbReference>
<keyword evidence="1" id="KW-0328">Glycosyltransferase</keyword>
<proteinExistence type="predicted"/>
<protein>
    <submittedName>
        <fullName evidence="4">Glycosyltransferase</fullName>
    </submittedName>
</protein>
<dbReference type="AlphaFoldDB" id="A0A4Z1CBY4"/>
<organism evidence="4 5">
    <name type="scientific">Marinobacter confluentis</name>
    <dbReference type="NCBI Taxonomy" id="1697557"/>
    <lineage>
        <taxon>Bacteria</taxon>
        <taxon>Pseudomonadati</taxon>
        <taxon>Pseudomonadota</taxon>
        <taxon>Gammaproteobacteria</taxon>
        <taxon>Pseudomonadales</taxon>
        <taxon>Marinobacteraceae</taxon>
        <taxon>Marinobacter</taxon>
    </lineage>
</organism>
<accession>A0A4Z1CBY4</accession>
<evidence type="ECO:0000259" key="3">
    <source>
        <dbReference type="Pfam" id="PF13439"/>
    </source>
</evidence>
<dbReference type="PANTHER" id="PTHR12526:SF510">
    <property type="entry name" value="D-INOSITOL 3-PHOSPHATE GLYCOSYLTRANSFERASE"/>
    <property type="match status" value="1"/>
</dbReference>
<evidence type="ECO:0000256" key="2">
    <source>
        <dbReference type="ARBA" id="ARBA00022679"/>
    </source>
</evidence>
<dbReference type="Pfam" id="PF13692">
    <property type="entry name" value="Glyco_trans_1_4"/>
    <property type="match status" value="1"/>
</dbReference>
<gene>
    <name evidence="4" type="ORF">E5Q11_03030</name>
</gene>
<dbReference type="PANTHER" id="PTHR12526">
    <property type="entry name" value="GLYCOSYLTRANSFERASE"/>
    <property type="match status" value="1"/>
</dbReference>
<evidence type="ECO:0000313" key="5">
    <source>
        <dbReference type="Proteomes" id="UP000298325"/>
    </source>
</evidence>
<keyword evidence="5" id="KW-1185">Reference proteome</keyword>
<dbReference type="OrthoDB" id="9777346at2"/>
<dbReference type="CDD" id="cd03801">
    <property type="entry name" value="GT4_PimA-like"/>
    <property type="match status" value="1"/>
</dbReference>
<dbReference type="Proteomes" id="UP000298325">
    <property type="component" value="Unassembled WGS sequence"/>
</dbReference>
<keyword evidence="2 4" id="KW-0808">Transferase</keyword>
<evidence type="ECO:0000313" key="4">
    <source>
        <dbReference type="EMBL" id="TGN41523.1"/>
    </source>
</evidence>
<reference evidence="4 5" key="1">
    <citation type="submission" date="2019-04" db="EMBL/GenBank/DDBJ databases">
        <authorList>
            <person name="Park S."/>
            <person name="Yoon J.-H."/>
        </authorList>
    </citation>
    <scope>NUCLEOTIDE SEQUENCE [LARGE SCALE GENOMIC DNA]</scope>
    <source>
        <strain evidence="4 5">HJM-18</strain>
    </source>
</reference>
<dbReference type="EMBL" id="SRPF01000001">
    <property type="protein sequence ID" value="TGN41523.1"/>
    <property type="molecule type" value="Genomic_DNA"/>
</dbReference>
<comment type="caution">
    <text evidence="4">The sequence shown here is derived from an EMBL/GenBank/DDBJ whole genome shotgun (WGS) entry which is preliminary data.</text>
</comment>
<dbReference type="GO" id="GO:0016757">
    <property type="term" value="F:glycosyltransferase activity"/>
    <property type="evidence" value="ECO:0007669"/>
    <property type="project" value="UniProtKB-KW"/>
</dbReference>
<feature type="domain" description="Glycosyltransferase subfamily 4-like N-terminal" evidence="3">
    <location>
        <begin position="12"/>
        <end position="172"/>
    </location>
</feature>
<evidence type="ECO:0000256" key="1">
    <source>
        <dbReference type="ARBA" id="ARBA00022676"/>
    </source>
</evidence>
<sequence>MNILMTAMQPGGGILTFFRYIYSHPAFEGFTFTLLAPDEGLSDYLSEFLPNGRITVTAADSSPIKFLKQARSLSQNPDFDLVHSHGFSAGVLTEFAMAGVRRIHLMTAHDVFNRVQFQGFKGHLKHRIMAAAFQRMDAIHTVTEDAKANLIEFFPDVASVHIVGILHGVDTEYFRDGKAEPLKESLGLARETPLIGFFGRFMGQKGFRLVVQALKRIRDEQMLPVVPHVATFGWGGFIREDYAYLEELGLKDYFHQMPQANNMAGALKGVDLVAMPSRWEACGLLAMEALAAGAPIVGSACVGLREVLDGTPAQQVAVGNYGALADALVAEIENLDQRRGAFLAYQDEAVERFAIDRPAQALAELYRQLGPRAF</sequence>
<name>A0A4Z1CBY4_9GAMM</name>